<evidence type="ECO:0000256" key="3">
    <source>
        <dbReference type="ARBA" id="ARBA00022475"/>
    </source>
</evidence>
<evidence type="ECO:0000313" key="10">
    <source>
        <dbReference type="EMBL" id="MDA4848692.1"/>
    </source>
</evidence>
<proteinExistence type="inferred from homology"/>
<keyword evidence="3" id="KW-1003">Cell membrane</keyword>
<evidence type="ECO:0000256" key="6">
    <source>
        <dbReference type="ARBA" id="ARBA00022989"/>
    </source>
</evidence>
<dbReference type="EMBL" id="JAPJZH010000028">
    <property type="protein sequence ID" value="MDA4848692.1"/>
    <property type="molecule type" value="Genomic_DNA"/>
</dbReference>
<evidence type="ECO:0000256" key="7">
    <source>
        <dbReference type="ARBA" id="ARBA00023136"/>
    </source>
</evidence>
<feature type="transmembrane region" description="Helical" evidence="9">
    <location>
        <begin position="194"/>
        <end position="216"/>
    </location>
</feature>
<dbReference type="RefSeq" id="WP_271092568.1">
    <property type="nucleotide sequence ID" value="NZ_JAPJZH010000028.1"/>
</dbReference>
<feature type="transmembrane region" description="Helical" evidence="9">
    <location>
        <begin position="12"/>
        <end position="38"/>
    </location>
</feature>
<feature type="transmembrane region" description="Helical" evidence="9">
    <location>
        <begin position="255"/>
        <end position="274"/>
    </location>
</feature>
<dbReference type="PANTHER" id="PTHR11795:SF447">
    <property type="entry name" value="ABC TRANSPORTER PERMEASE PROTEIN"/>
    <property type="match status" value="1"/>
</dbReference>
<feature type="transmembrane region" description="Helical" evidence="9">
    <location>
        <begin position="222"/>
        <end position="243"/>
    </location>
</feature>
<keyword evidence="2" id="KW-0813">Transport</keyword>
<evidence type="ECO:0000256" key="9">
    <source>
        <dbReference type="SAM" id="Phobius"/>
    </source>
</evidence>
<protein>
    <submittedName>
        <fullName evidence="10">Branched-chain amino acid ABC transporter permease</fullName>
    </submittedName>
</protein>
<keyword evidence="11" id="KW-1185">Reference proteome</keyword>
<feature type="transmembrane region" description="Helical" evidence="9">
    <location>
        <begin position="58"/>
        <end position="78"/>
    </location>
</feature>
<keyword evidence="7 9" id="KW-0472">Membrane</keyword>
<comment type="subcellular location">
    <subcellularLocation>
        <location evidence="1">Cell membrane</location>
        <topology evidence="1">Multi-pass membrane protein</topology>
    </subcellularLocation>
</comment>
<keyword evidence="4 9" id="KW-0812">Transmembrane</keyword>
<evidence type="ECO:0000313" key="11">
    <source>
        <dbReference type="Proteomes" id="UP001148313"/>
    </source>
</evidence>
<dbReference type="PANTHER" id="PTHR11795">
    <property type="entry name" value="BRANCHED-CHAIN AMINO ACID TRANSPORT SYSTEM PERMEASE PROTEIN LIVH"/>
    <property type="match status" value="1"/>
</dbReference>
<evidence type="ECO:0000256" key="2">
    <source>
        <dbReference type="ARBA" id="ARBA00022448"/>
    </source>
</evidence>
<organism evidence="10 11">
    <name type="scientific">Hoeflea poritis</name>
    <dbReference type="NCBI Taxonomy" id="2993659"/>
    <lineage>
        <taxon>Bacteria</taxon>
        <taxon>Pseudomonadati</taxon>
        <taxon>Pseudomonadota</taxon>
        <taxon>Alphaproteobacteria</taxon>
        <taxon>Hyphomicrobiales</taxon>
        <taxon>Rhizobiaceae</taxon>
        <taxon>Hoeflea</taxon>
    </lineage>
</organism>
<dbReference type="CDD" id="cd06582">
    <property type="entry name" value="TM_PBP1_LivH_like"/>
    <property type="match status" value="1"/>
</dbReference>
<accession>A0ABT4VXC9</accession>
<keyword evidence="6 9" id="KW-1133">Transmembrane helix</keyword>
<dbReference type="Proteomes" id="UP001148313">
    <property type="component" value="Unassembled WGS sequence"/>
</dbReference>
<evidence type="ECO:0000256" key="1">
    <source>
        <dbReference type="ARBA" id="ARBA00004651"/>
    </source>
</evidence>
<evidence type="ECO:0000256" key="8">
    <source>
        <dbReference type="ARBA" id="ARBA00037998"/>
    </source>
</evidence>
<name>A0ABT4VXC9_9HYPH</name>
<evidence type="ECO:0000256" key="4">
    <source>
        <dbReference type="ARBA" id="ARBA00022692"/>
    </source>
</evidence>
<dbReference type="Pfam" id="PF02653">
    <property type="entry name" value="BPD_transp_2"/>
    <property type="match status" value="1"/>
</dbReference>
<gene>
    <name evidence="10" type="ORF">OOZ53_25270</name>
</gene>
<comment type="similarity">
    <text evidence="8">Belongs to the binding-protein-dependent transport system permease family. LivHM subfamily.</text>
</comment>
<dbReference type="InterPro" id="IPR001851">
    <property type="entry name" value="ABC_transp_permease"/>
</dbReference>
<evidence type="ECO:0000256" key="5">
    <source>
        <dbReference type="ARBA" id="ARBA00022970"/>
    </source>
</evidence>
<dbReference type="InterPro" id="IPR052157">
    <property type="entry name" value="BCAA_transport_permease"/>
</dbReference>
<comment type="caution">
    <text evidence="10">The sequence shown here is derived from an EMBL/GenBank/DDBJ whole genome shotgun (WGS) entry which is preliminary data.</text>
</comment>
<keyword evidence="5" id="KW-0029">Amino-acid transport</keyword>
<feature type="transmembrane region" description="Helical" evidence="9">
    <location>
        <begin position="132"/>
        <end position="156"/>
    </location>
</feature>
<reference evidence="10" key="1">
    <citation type="submission" date="2022-11" db="EMBL/GenBank/DDBJ databases">
        <title>Hoeflea poritis sp. nov., isolated from scleractinian coral Porites lutea.</title>
        <authorList>
            <person name="Zhang G."/>
            <person name="Wei Q."/>
            <person name="Cai L."/>
        </authorList>
    </citation>
    <scope>NUCLEOTIDE SEQUENCE</scope>
    <source>
        <strain evidence="10">E7-10</strain>
    </source>
</reference>
<feature type="transmembrane region" description="Helical" evidence="9">
    <location>
        <begin position="90"/>
        <end position="112"/>
    </location>
</feature>
<sequence>MEALIPFSLNALTLISILLMVSMGMAIIFGLMNVINLAHGEFITIGAFTLVVVQGLGGNFWLALIAAPIVGYIIGLALEKALIARIYENPLHAILVTWGLSLILQQVIQLIFGASPQSITGPFPGSIDILGVAYPAYRLFLIAFALATFAATILVFKKTKFGLDLRASIQSSEMASVMGVNPDKINARAFASGAALAALAGVLLAPLTAVTAYMGINYLARSFFVVLVGGAGSISGVAAGSGLIGSLETALSYEIPTTVAQALVLALAIVILRFRPQGILPA</sequence>